<evidence type="ECO:0000256" key="2">
    <source>
        <dbReference type="PIRSR" id="PIRSR600101-2"/>
    </source>
</evidence>
<comment type="caution">
    <text evidence="3">The sequence shown here is derived from an EMBL/GenBank/DDBJ whole genome shotgun (WGS) entry which is preliminary data.</text>
</comment>
<feature type="active site" description="Nucleophile" evidence="1">
    <location>
        <position position="358"/>
    </location>
</feature>
<evidence type="ECO:0000256" key="1">
    <source>
        <dbReference type="PIRSR" id="PIRSR600101-1"/>
    </source>
</evidence>
<evidence type="ECO:0000313" key="3">
    <source>
        <dbReference type="EMBL" id="KAJ3843116.1"/>
    </source>
</evidence>
<feature type="binding site" evidence="2">
    <location>
        <position position="400"/>
    </location>
    <ligand>
        <name>L-glutamate</name>
        <dbReference type="ChEBI" id="CHEBI:29985"/>
    </ligand>
</feature>
<proteinExistence type="predicted"/>
<name>A0AA38PI24_9AGAR</name>
<dbReference type="Proteomes" id="UP001163846">
    <property type="component" value="Unassembled WGS sequence"/>
</dbReference>
<dbReference type="EMBL" id="MU805985">
    <property type="protein sequence ID" value="KAJ3843116.1"/>
    <property type="molecule type" value="Genomic_DNA"/>
</dbReference>
<dbReference type="GO" id="GO:0005886">
    <property type="term" value="C:plasma membrane"/>
    <property type="evidence" value="ECO:0007669"/>
    <property type="project" value="TreeGrafter"/>
</dbReference>
<feature type="binding site" evidence="2">
    <location>
        <position position="448"/>
    </location>
    <ligand>
        <name>L-glutamate</name>
        <dbReference type="ChEBI" id="CHEBI:29985"/>
    </ligand>
</feature>
<dbReference type="InterPro" id="IPR000101">
    <property type="entry name" value="GGT_peptidase"/>
</dbReference>
<accession>A0AA38PI24</accession>
<dbReference type="SUPFAM" id="SSF56235">
    <property type="entry name" value="N-terminal nucleophile aminohydrolases (Ntn hydrolases)"/>
    <property type="match status" value="1"/>
</dbReference>
<feature type="binding site" evidence="2">
    <location>
        <position position="74"/>
    </location>
    <ligand>
        <name>L-glutamate</name>
        <dbReference type="ChEBI" id="CHEBI:29985"/>
    </ligand>
</feature>
<keyword evidence="4" id="KW-1185">Reference proteome</keyword>
<dbReference type="InterPro" id="IPR043138">
    <property type="entry name" value="GGT_lsub"/>
</dbReference>
<reference evidence="3" key="1">
    <citation type="submission" date="2022-08" db="EMBL/GenBank/DDBJ databases">
        <authorList>
            <consortium name="DOE Joint Genome Institute"/>
            <person name="Min B."/>
            <person name="Riley R."/>
            <person name="Sierra-Patev S."/>
            <person name="Naranjo-Ortiz M."/>
            <person name="Looney B."/>
            <person name="Konkel Z."/>
            <person name="Slot J.C."/>
            <person name="Sakamoto Y."/>
            <person name="Steenwyk J.L."/>
            <person name="Rokas A."/>
            <person name="Carro J."/>
            <person name="Camarero S."/>
            <person name="Ferreira P."/>
            <person name="Molpeceres G."/>
            <person name="Ruiz-Duenas F.J."/>
            <person name="Serrano A."/>
            <person name="Henrissat B."/>
            <person name="Drula E."/>
            <person name="Hughes K.W."/>
            <person name="Mata J.L."/>
            <person name="Ishikawa N.K."/>
            <person name="Vargas-Isla R."/>
            <person name="Ushijima S."/>
            <person name="Smith C.A."/>
            <person name="Ahrendt S."/>
            <person name="Andreopoulos W."/>
            <person name="He G."/>
            <person name="Labutti K."/>
            <person name="Lipzen A."/>
            <person name="Ng V."/>
            <person name="Sandor L."/>
            <person name="Barry K."/>
            <person name="Martinez A.T."/>
            <person name="Xiao Y."/>
            <person name="Gibbons J.G."/>
            <person name="Terashima K."/>
            <person name="Hibbett D.S."/>
            <person name="Grigoriev I.V."/>
        </authorList>
    </citation>
    <scope>NUCLEOTIDE SEQUENCE</scope>
    <source>
        <strain evidence="3">TFB9207</strain>
    </source>
</reference>
<dbReference type="PANTHER" id="PTHR11686">
    <property type="entry name" value="GAMMA GLUTAMYL TRANSPEPTIDASE"/>
    <property type="match status" value="1"/>
</dbReference>
<dbReference type="Pfam" id="PF01019">
    <property type="entry name" value="G_glu_transpept"/>
    <property type="match status" value="1"/>
</dbReference>
<dbReference type="GO" id="GO:0006751">
    <property type="term" value="P:glutathione catabolic process"/>
    <property type="evidence" value="ECO:0007669"/>
    <property type="project" value="InterPro"/>
</dbReference>
<dbReference type="Gene3D" id="3.60.20.40">
    <property type="match status" value="1"/>
</dbReference>
<feature type="binding site" evidence="2">
    <location>
        <begin position="425"/>
        <end position="426"/>
    </location>
    <ligand>
        <name>L-glutamate</name>
        <dbReference type="ChEBI" id="CHEBI:29985"/>
    </ligand>
</feature>
<dbReference type="InterPro" id="IPR029055">
    <property type="entry name" value="Ntn_hydrolases_N"/>
</dbReference>
<dbReference type="PRINTS" id="PR01210">
    <property type="entry name" value="GGTRANSPTASE"/>
</dbReference>
<gene>
    <name evidence="3" type="ORF">F5878DRAFT_693894</name>
</gene>
<sequence>MNKPSHPRGAVTCELKSASAIGAQILREGGSAADAIIATTLAVGTVASYHSGIGGGGFAIVRQPDGGYRSIDFRSAAPAALTSAMFIGKPEATGVGGLSVAVPGELRGFEELHRKYGRLPWKRLFQPSIELARDGFPFTEDLMRLIRTNTLPKATSDLSHSWILKHPILREMYTKNGSFLPIGSILTRPKLAHALELIAENGADVFYNGQLAKDLVDSVAAEGGVMTLDDLKNYRVRETQPLSIDYKGKYKITSPSAPASGGAFLLALNVLSNYTGIGGPDTVEDSHMMIESLKFAYAQRTLLGDPNFVHGLEAAQDEWTKSEVGRDLYSRILHDSTLPSELYNINRSDNTVKPDHGTSNIVAVDSGGLVISITTTITLWWGSRIVVPSSEIVLNDSIEDFSQSNHFGYLPTPANYVEGNKRPLSSSSPFIIEDCEGRFRYAGGAAGGSRIISCNVQQARNFMDYGMDPLQALSYHRLHDQIAPNETHLEEGLVNGEVAAALEKMGHKIKWLPRAGSVGCAISYDPEIGLYQAEGEPRLAESGGQVI</sequence>
<dbReference type="AlphaFoldDB" id="A0AA38PI24"/>
<dbReference type="Gene3D" id="1.10.246.130">
    <property type="match status" value="1"/>
</dbReference>
<dbReference type="GO" id="GO:0036374">
    <property type="term" value="F:glutathione hydrolase activity"/>
    <property type="evidence" value="ECO:0007669"/>
    <property type="project" value="InterPro"/>
</dbReference>
<dbReference type="InterPro" id="IPR043137">
    <property type="entry name" value="GGT_ssub_C"/>
</dbReference>
<organism evidence="3 4">
    <name type="scientific">Lentinula raphanica</name>
    <dbReference type="NCBI Taxonomy" id="153919"/>
    <lineage>
        <taxon>Eukaryota</taxon>
        <taxon>Fungi</taxon>
        <taxon>Dikarya</taxon>
        <taxon>Basidiomycota</taxon>
        <taxon>Agaricomycotina</taxon>
        <taxon>Agaricomycetes</taxon>
        <taxon>Agaricomycetidae</taxon>
        <taxon>Agaricales</taxon>
        <taxon>Marasmiineae</taxon>
        <taxon>Omphalotaceae</taxon>
        <taxon>Lentinula</taxon>
    </lineage>
</organism>
<protein>
    <submittedName>
        <fullName evidence="3">Gamma-glutamyltranspeptidase</fullName>
    </submittedName>
</protein>
<evidence type="ECO:0000313" key="4">
    <source>
        <dbReference type="Proteomes" id="UP001163846"/>
    </source>
</evidence>
<dbReference type="PANTHER" id="PTHR11686:SF62">
    <property type="entry name" value="GLUTATHIONE HYDROLASE"/>
    <property type="match status" value="1"/>
</dbReference>